<gene>
    <name evidence="1" type="ORF">L6164_011630</name>
</gene>
<dbReference type="Proteomes" id="UP000828941">
    <property type="component" value="Chromosome 5"/>
</dbReference>
<reference evidence="1 2" key="1">
    <citation type="journal article" date="2022" name="DNA Res.">
        <title>Chromosomal-level genome assembly of the orchid tree Bauhinia variegata (Leguminosae; Cercidoideae) supports the allotetraploid origin hypothesis of Bauhinia.</title>
        <authorList>
            <person name="Zhong Y."/>
            <person name="Chen Y."/>
            <person name="Zheng D."/>
            <person name="Pang J."/>
            <person name="Liu Y."/>
            <person name="Luo S."/>
            <person name="Meng S."/>
            <person name="Qian L."/>
            <person name="Wei D."/>
            <person name="Dai S."/>
            <person name="Zhou R."/>
        </authorList>
    </citation>
    <scope>NUCLEOTIDE SEQUENCE [LARGE SCALE GENOMIC DNA]</scope>
    <source>
        <strain evidence="1">BV-YZ2020</strain>
    </source>
</reference>
<evidence type="ECO:0000313" key="2">
    <source>
        <dbReference type="Proteomes" id="UP000828941"/>
    </source>
</evidence>
<organism evidence="1 2">
    <name type="scientific">Bauhinia variegata</name>
    <name type="common">Purple orchid tree</name>
    <name type="synonym">Phanera variegata</name>
    <dbReference type="NCBI Taxonomy" id="167791"/>
    <lineage>
        <taxon>Eukaryota</taxon>
        <taxon>Viridiplantae</taxon>
        <taxon>Streptophyta</taxon>
        <taxon>Embryophyta</taxon>
        <taxon>Tracheophyta</taxon>
        <taxon>Spermatophyta</taxon>
        <taxon>Magnoliopsida</taxon>
        <taxon>eudicotyledons</taxon>
        <taxon>Gunneridae</taxon>
        <taxon>Pentapetalae</taxon>
        <taxon>rosids</taxon>
        <taxon>fabids</taxon>
        <taxon>Fabales</taxon>
        <taxon>Fabaceae</taxon>
        <taxon>Cercidoideae</taxon>
        <taxon>Cercideae</taxon>
        <taxon>Bauhiniinae</taxon>
        <taxon>Bauhinia</taxon>
    </lineage>
</organism>
<accession>A0ACB9P6I5</accession>
<name>A0ACB9P6I5_BAUVA</name>
<sequence length="168" mass="19059">MHHLHGLQPYMFPTNISKIKTGKAVYIEGAVENGLTFLTHCSQENIKSKPKDHDEEISDLDVFNISSIVASDDAYMLKFWIFMSFIAPASHFLLPFNQCENQRHEQKDTRVMWVLVMHHASKTQGQNHCCSFLALTIKLMEGTVNLSASYIALQYLSTPTSLRISSPL</sequence>
<dbReference type="EMBL" id="CM039430">
    <property type="protein sequence ID" value="KAI4344397.1"/>
    <property type="molecule type" value="Genomic_DNA"/>
</dbReference>
<protein>
    <submittedName>
        <fullName evidence="1">Uncharacterized protein</fullName>
    </submittedName>
</protein>
<keyword evidence="2" id="KW-1185">Reference proteome</keyword>
<proteinExistence type="predicted"/>
<comment type="caution">
    <text evidence="1">The sequence shown here is derived from an EMBL/GenBank/DDBJ whole genome shotgun (WGS) entry which is preliminary data.</text>
</comment>
<evidence type="ECO:0000313" key="1">
    <source>
        <dbReference type="EMBL" id="KAI4344397.1"/>
    </source>
</evidence>